<protein>
    <submittedName>
        <fullName evidence="10">Putative transcriptional regulatory protein YclJ</fullName>
    </submittedName>
</protein>
<dbReference type="CDD" id="cd00383">
    <property type="entry name" value="trans_reg_C"/>
    <property type="match status" value="1"/>
</dbReference>
<dbReference type="Pfam" id="PF00486">
    <property type="entry name" value="Trans_reg_C"/>
    <property type="match status" value="1"/>
</dbReference>
<dbReference type="SMART" id="SM00862">
    <property type="entry name" value="Trans_reg_C"/>
    <property type="match status" value="1"/>
</dbReference>
<evidence type="ECO:0000256" key="4">
    <source>
        <dbReference type="ARBA" id="ARBA00023125"/>
    </source>
</evidence>
<dbReference type="PATRIC" id="fig|697284.3.peg.3535"/>
<dbReference type="EMBL" id="CP003355">
    <property type="protein sequence ID" value="AHD07442.1"/>
    <property type="molecule type" value="Genomic_DNA"/>
</dbReference>
<dbReference type="InterPro" id="IPR039420">
    <property type="entry name" value="WalR-like"/>
</dbReference>
<evidence type="ECO:0000256" key="3">
    <source>
        <dbReference type="ARBA" id="ARBA00023015"/>
    </source>
</evidence>
<evidence type="ECO:0000256" key="1">
    <source>
        <dbReference type="ARBA" id="ARBA00022553"/>
    </source>
</evidence>
<dbReference type="GO" id="GO:0032993">
    <property type="term" value="C:protein-DNA complex"/>
    <property type="evidence" value="ECO:0007669"/>
    <property type="project" value="TreeGrafter"/>
</dbReference>
<dbReference type="PANTHER" id="PTHR48111:SF73">
    <property type="entry name" value="ALKALINE PHOSPHATASE SYNTHESIS TRANSCRIPTIONAL REGULATORY PROTEIN PHOP"/>
    <property type="match status" value="1"/>
</dbReference>
<feature type="domain" description="OmpR/PhoB-type" evidence="9">
    <location>
        <begin position="170"/>
        <end position="266"/>
    </location>
</feature>
<feature type="DNA-binding region" description="OmpR/PhoB-type" evidence="7">
    <location>
        <begin position="170"/>
        <end position="266"/>
    </location>
</feature>
<dbReference type="Gene3D" id="3.40.50.2300">
    <property type="match status" value="1"/>
</dbReference>
<accession>V9WEB2</accession>
<organism evidence="10 11">
    <name type="scientific">Paenibacillus larvae subsp. larvae DSM 25430</name>
    <dbReference type="NCBI Taxonomy" id="697284"/>
    <lineage>
        <taxon>Bacteria</taxon>
        <taxon>Bacillati</taxon>
        <taxon>Bacillota</taxon>
        <taxon>Bacilli</taxon>
        <taxon>Bacillales</taxon>
        <taxon>Paenibacillaceae</taxon>
        <taxon>Paenibacillus</taxon>
    </lineage>
</organism>
<evidence type="ECO:0000313" key="11">
    <source>
        <dbReference type="Proteomes" id="UP000029431"/>
    </source>
</evidence>
<keyword evidence="2" id="KW-0902">Two-component regulatory system</keyword>
<keyword evidence="1 6" id="KW-0597">Phosphoprotein</keyword>
<dbReference type="eggNOG" id="COG0745">
    <property type="taxonomic scope" value="Bacteria"/>
</dbReference>
<dbReference type="Proteomes" id="UP000029431">
    <property type="component" value="Chromosome"/>
</dbReference>
<proteinExistence type="predicted"/>
<evidence type="ECO:0000259" key="9">
    <source>
        <dbReference type="PROSITE" id="PS51755"/>
    </source>
</evidence>
<keyword evidence="11" id="KW-1185">Reference proteome</keyword>
<dbReference type="CDD" id="cd17574">
    <property type="entry name" value="REC_OmpR"/>
    <property type="match status" value="1"/>
</dbReference>
<dbReference type="AlphaFoldDB" id="V9WEB2"/>
<dbReference type="PANTHER" id="PTHR48111">
    <property type="entry name" value="REGULATOR OF RPOS"/>
    <property type="match status" value="1"/>
</dbReference>
<dbReference type="PROSITE" id="PS51755">
    <property type="entry name" value="OMPR_PHOB"/>
    <property type="match status" value="1"/>
</dbReference>
<dbReference type="GO" id="GO:0006355">
    <property type="term" value="P:regulation of DNA-templated transcription"/>
    <property type="evidence" value="ECO:0007669"/>
    <property type="project" value="InterPro"/>
</dbReference>
<evidence type="ECO:0000256" key="7">
    <source>
        <dbReference type="PROSITE-ProRule" id="PRU01091"/>
    </source>
</evidence>
<dbReference type="Gene3D" id="1.10.10.10">
    <property type="entry name" value="Winged helix-like DNA-binding domain superfamily/Winged helix DNA-binding domain"/>
    <property type="match status" value="1"/>
</dbReference>
<dbReference type="InterPro" id="IPR011006">
    <property type="entry name" value="CheY-like_superfamily"/>
</dbReference>
<dbReference type="HOGENOM" id="CLU_000445_30_4_9"/>
<dbReference type="Pfam" id="PF00072">
    <property type="entry name" value="Response_reg"/>
    <property type="match status" value="1"/>
</dbReference>
<dbReference type="SUPFAM" id="SSF52172">
    <property type="entry name" value="CheY-like"/>
    <property type="match status" value="1"/>
</dbReference>
<evidence type="ECO:0000256" key="5">
    <source>
        <dbReference type="ARBA" id="ARBA00023163"/>
    </source>
</evidence>
<keyword evidence="4 7" id="KW-0238">DNA-binding</keyword>
<dbReference type="KEGG" id="plv:ERIC2_c37290"/>
<dbReference type="GO" id="GO:0000976">
    <property type="term" value="F:transcription cis-regulatory region binding"/>
    <property type="evidence" value="ECO:0007669"/>
    <property type="project" value="TreeGrafter"/>
</dbReference>
<feature type="modified residue" description="4-aspartylphosphate" evidence="6">
    <location>
        <position position="94"/>
    </location>
</feature>
<reference evidence="10 11" key="1">
    <citation type="journal article" date="2014" name="PLoS ONE">
        <title>How to Kill the Honey Bee Larva: Genomic Potential and Virulence Mechanisms of Paenibacillus larvae.</title>
        <authorList>
            <person name="Djukic M."/>
            <person name="Brzuszkiewicz E."/>
            <person name="Funfhaus A."/>
            <person name="Voss J."/>
            <person name="Gollnow K."/>
            <person name="Poppinga L."/>
            <person name="Liesegang H."/>
            <person name="Garcia-Gonzalez E."/>
            <person name="Genersch E."/>
            <person name="Daniel R."/>
        </authorList>
    </citation>
    <scope>NUCLEOTIDE SEQUENCE [LARGE SCALE GENOMIC DNA]</scope>
    <source>
        <strain evidence="10 11">DSM 25430</strain>
    </source>
</reference>
<dbReference type="InterPro" id="IPR001867">
    <property type="entry name" value="OmpR/PhoB-type_DNA-bd"/>
</dbReference>
<feature type="domain" description="Response regulatory" evidence="8">
    <location>
        <begin position="45"/>
        <end position="158"/>
    </location>
</feature>
<name>V9WEB2_9BACL</name>
<gene>
    <name evidence="10" type="primary">yclJ</name>
    <name evidence="10" type="ORF">ERIC2_c37290</name>
</gene>
<dbReference type="FunFam" id="3.40.50.2300:FF:000001">
    <property type="entry name" value="DNA-binding response regulator PhoB"/>
    <property type="match status" value="1"/>
</dbReference>
<evidence type="ECO:0000259" key="8">
    <source>
        <dbReference type="PROSITE" id="PS50110"/>
    </source>
</evidence>
<sequence length="268" mass="30751">MCPNIILTEGYEYGSFHFLEPSFLHNYTDSTYPTTIEEEKNMQKTILVVEDEHILREIIKDYLLNEGYQVLEAINGKEALTLFEENEVHLVILDIMMPELDGWSVCRRIRKTSNIPVIMLTARADEDDTLLGFELGADDYVTKPFSPPILLARAKRLLESRYAIEEETNGNSLSSCGIHVDFPSRTVKVDGKDINLTYTEFEILTYLMHNQGIVITREQLITKIWGYEFSGDDRTVNSHIRNLRTKLGDKSKCIITVVRAGYKFEGNV</sequence>
<dbReference type="SMART" id="SM00448">
    <property type="entry name" value="REC"/>
    <property type="match status" value="1"/>
</dbReference>
<keyword evidence="5" id="KW-0804">Transcription</keyword>
<evidence type="ECO:0000256" key="2">
    <source>
        <dbReference type="ARBA" id="ARBA00023012"/>
    </source>
</evidence>
<keyword evidence="3" id="KW-0805">Transcription regulation</keyword>
<dbReference type="InterPro" id="IPR001789">
    <property type="entry name" value="Sig_transdc_resp-reg_receiver"/>
</dbReference>
<dbReference type="PROSITE" id="PS50110">
    <property type="entry name" value="RESPONSE_REGULATORY"/>
    <property type="match status" value="1"/>
</dbReference>
<dbReference type="InterPro" id="IPR036388">
    <property type="entry name" value="WH-like_DNA-bd_sf"/>
</dbReference>
<evidence type="ECO:0000256" key="6">
    <source>
        <dbReference type="PROSITE-ProRule" id="PRU00169"/>
    </source>
</evidence>
<dbReference type="GO" id="GO:0005829">
    <property type="term" value="C:cytosol"/>
    <property type="evidence" value="ECO:0007669"/>
    <property type="project" value="TreeGrafter"/>
</dbReference>
<evidence type="ECO:0000313" key="10">
    <source>
        <dbReference type="EMBL" id="AHD07442.1"/>
    </source>
</evidence>
<dbReference type="GO" id="GO:0000156">
    <property type="term" value="F:phosphorelay response regulator activity"/>
    <property type="evidence" value="ECO:0007669"/>
    <property type="project" value="TreeGrafter"/>
</dbReference>